<dbReference type="EMBL" id="AP018042">
    <property type="protein sequence ID" value="BAX82501.1"/>
    <property type="molecule type" value="Genomic_DNA"/>
</dbReference>
<evidence type="ECO:0000256" key="11">
    <source>
        <dbReference type="PIRNR" id="PIRNR000447"/>
    </source>
</evidence>
<dbReference type="RefSeq" id="WP_096432870.1">
    <property type="nucleotide sequence ID" value="NZ_AP018042.1"/>
</dbReference>
<keyword evidence="10 11" id="KW-0012">Acyltransferase</keyword>
<dbReference type="GO" id="GO:0005829">
    <property type="term" value="C:cytosol"/>
    <property type="evidence" value="ECO:0007669"/>
    <property type="project" value="TreeGrafter"/>
</dbReference>
<dbReference type="UniPathway" id="UPA00094"/>
<dbReference type="GO" id="GO:0004315">
    <property type="term" value="F:3-oxoacyl-[acyl-carrier-protein] synthase activity"/>
    <property type="evidence" value="ECO:0007669"/>
    <property type="project" value="UniProtKB-UniRule"/>
</dbReference>
<sequence>MKRVVVTGIGAITPIGKNVNEFWNNLIAGKSGVSKITRFDASAFKTQFAGEVKDFDPLQYMSKSEARKMDLFSQYAIAVMDECVKDSGIKLEDFDLGKFGVIWGTGIGGIQSFEEEVLNFGKNEEVPRFSPFFITKMISNMAAGLISIRYALRGVSYTTTSACASSNNAIVDAFNIIRLGKAKAIFAGGSEACISKSGLGGFSSMKAISQRNDAPDQASRPFDVSRDGFVMAEGGGVLMLEELEHALKRGAKIYAEVAGGGFASDAYHIAATHPDGIGAIAAMKDAIEEAGISPSDVDYVSTHGTSTPVGDLSECKAICSVFEESLDKLHVSATKSMTGHLLGAAGAVEAIACIKAMETGIIPPTINLDELDPAIDSKLNLTPNKAVKKEVNVCLNNTFGFGGHIIVSIFKKYKG</sequence>
<dbReference type="Pfam" id="PF02801">
    <property type="entry name" value="Ketoacyl-synt_C"/>
    <property type="match status" value="1"/>
</dbReference>
<evidence type="ECO:0000256" key="6">
    <source>
        <dbReference type="ARBA" id="ARBA00022679"/>
    </source>
</evidence>
<dbReference type="EC" id="2.3.1.179" evidence="3 11"/>
<dbReference type="InterPro" id="IPR016039">
    <property type="entry name" value="Thiolase-like"/>
</dbReference>
<proteinExistence type="inferred from homology"/>
<dbReference type="FunFam" id="3.40.47.10:FF:000018">
    <property type="entry name" value="3-oxoacyl-[acyl-carrier-protein] synthase 2"/>
    <property type="match status" value="1"/>
</dbReference>
<keyword evidence="9 11" id="KW-0275">Fatty acid biosynthesis</keyword>
<evidence type="ECO:0000256" key="4">
    <source>
        <dbReference type="ARBA" id="ARBA00014657"/>
    </source>
</evidence>
<evidence type="ECO:0000313" key="16">
    <source>
        <dbReference type="Proteomes" id="UP000218267"/>
    </source>
</evidence>
<accession>A0A1Y1CTB5</accession>
<dbReference type="InterPro" id="IPR014030">
    <property type="entry name" value="Ketoacyl_synth_N"/>
</dbReference>
<dbReference type="PROSITE" id="PS00606">
    <property type="entry name" value="KS3_1"/>
    <property type="match status" value="1"/>
</dbReference>
<dbReference type="GO" id="GO:0006633">
    <property type="term" value="P:fatty acid biosynthetic process"/>
    <property type="evidence" value="ECO:0007669"/>
    <property type="project" value="UniProtKB-UniRule"/>
</dbReference>
<evidence type="ECO:0000259" key="14">
    <source>
        <dbReference type="PROSITE" id="PS52004"/>
    </source>
</evidence>
<evidence type="ECO:0000256" key="9">
    <source>
        <dbReference type="ARBA" id="ARBA00023160"/>
    </source>
</evidence>
<evidence type="ECO:0000256" key="10">
    <source>
        <dbReference type="ARBA" id="ARBA00023315"/>
    </source>
</evidence>
<evidence type="ECO:0000313" key="15">
    <source>
        <dbReference type="EMBL" id="BAX82501.1"/>
    </source>
</evidence>
<keyword evidence="6 11" id="KW-0808">Transferase</keyword>
<evidence type="ECO:0000256" key="7">
    <source>
        <dbReference type="ARBA" id="ARBA00022832"/>
    </source>
</evidence>
<keyword evidence="16" id="KW-1185">Reference proteome</keyword>
<keyword evidence="8" id="KW-0443">Lipid metabolism</keyword>
<dbReference type="Pfam" id="PF00109">
    <property type="entry name" value="ketoacyl-synt"/>
    <property type="match status" value="1"/>
</dbReference>
<comment type="function">
    <text evidence="11">Involved in the type II fatty acid elongation cycle. Catalyzes the elongation of a wide range of acyl-ACP by the addition of two carbons from malonyl-ACP to an acyl acceptor. Can efficiently catalyze the conversion of palmitoleoyl-ACP (cis-hexadec-9-enoyl-ACP) to cis-vaccenoyl-ACP (cis-octadec-11-enoyl-ACP), an essential step in the thermal regulation of fatty acid composition.</text>
</comment>
<dbReference type="NCBIfam" id="NF005589">
    <property type="entry name" value="PRK07314.1"/>
    <property type="match status" value="1"/>
</dbReference>
<keyword evidence="5 11" id="KW-0444">Lipid biosynthesis</keyword>
<dbReference type="PANTHER" id="PTHR11712:SF336">
    <property type="entry name" value="3-OXOACYL-[ACYL-CARRIER-PROTEIN] SYNTHASE, MITOCHONDRIAL"/>
    <property type="match status" value="1"/>
</dbReference>
<organism evidence="15 16">
    <name type="scientific">Labilibaculum antarcticum</name>
    <dbReference type="NCBI Taxonomy" id="1717717"/>
    <lineage>
        <taxon>Bacteria</taxon>
        <taxon>Pseudomonadati</taxon>
        <taxon>Bacteroidota</taxon>
        <taxon>Bacteroidia</taxon>
        <taxon>Marinilabiliales</taxon>
        <taxon>Marinifilaceae</taxon>
        <taxon>Labilibaculum</taxon>
    </lineage>
</organism>
<protein>
    <recommendedName>
        <fullName evidence="4 11">3-oxoacyl-[acyl-carrier-protein] synthase 2</fullName>
        <ecNumber evidence="3 11">2.3.1.179</ecNumber>
    </recommendedName>
</protein>
<dbReference type="InterPro" id="IPR020841">
    <property type="entry name" value="PKS_Beta-ketoAc_synthase_dom"/>
</dbReference>
<dbReference type="SMART" id="SM00825">
    <property type="entry name" value="PKS_KS"/>
    <property type="match status" value="1"/>
</dbReference>
<evidence type="ECO:0000256" key="8">
    <source>
        <dbReference type="ARBA" id="ARBA00023098"/>
    </source>
</evidence>
<evidence type="ECO:0000256" key="12">
    <source>
        <dbReference type="PIRSR" id="PIRSR000447-1"/>
    </source>
</evidence>
<evidence type="ECO:0000256" key="3">
    <source>
        <dbReference type="ARBA" id="ARBA00012356"/>
    </source>
</evidence>
<dbReference type="PANTHER" id="PTHR11712">
    <property type="entry name" value="POLYKETIDE SYNTHASE-RELATED"/>
    <property type="match status" value="1"/>
</dbReference>
<gene>
    <name evidence="15" type="ORF">ALGA_4210</name>
</gene>
<dbReference type="InterPro" id="IPR017568">
    <property type="entry name" value="3-oxoacyl-ACP_synth-2"/>
</dbReference>
<dbReference type="PROSITE" id="PS52004">
    <property type="entry name" value="KS3_2"/>
    <property type="match status" value="1"/>
</dbReference>
<comment type="catalytic activity">
    <reaction evidence="11">
        <text>a fatty acyl-[ACP] + malonyl-[ACP] + H(+) = a 3-oxoacyl-[ACP] + holo-[ACP] + CO2</text>
        <dbReference type="Rhea" id="RHEA:22836"/>
        <dbReference type="Rhea" id="RHEA-COMP:9623"/>
        <dbReference type="Rhea" id="RHEA-COMP:9685"/>
        <dbReference type="Rhea" id="RHEA-COMP:9916"/>
        <dbReference type="Rhea" id="RHEA-COMP:14125"/>
        <dbReference type="ChEBI" id="CHEBI:15378"/>
        <dbReference type="ChEBI" id="CHEBI:16526"/>
        <dbReference type="ChEBI" id="CHEBI:64479"/>
        <dbReference type="ChEBI" id="CHEBI:78449"/>
        <dbReference type="ChEBI" id="CHEBI:78776"/>
        <dbReference type="ChEBI" id="CHEBI:138651"/>
    </reaction>
</comment>
<dbReference type="Gene3D" id="3.40.47.10">
    <property type="match status" value="1"/>
</dbReference>
<dbReference type="InterPro" id="IPR018201">
    <property type="entry name" value="Ketoacyl_synth_AS"/>
</dbReference>
<comment type="catalytic activity">
    <reaction evidence="11">
        <text>(9Z)-hexadecenoyl-[ACP] + malonyl-[ACP] + H(+) = 3-oxo-(11Z)-octadecenoyl-[ACP] + holo-[ACP] + CO2</text>
        <dbReference type="Rhea" id="RHEA:55040"/>
        <dbReference type="Rhea" id="RHEA-COMP:9623"/>
        <dbReference type="Rhea" id="RHEA-COMP:9685"/>
        <dbReference type="Rhea" id="RHEA-COMP:10800"/>
        <dbReference type="Rhea" id="RHEA-COMP:14074"/>
        <dbReference type="ChEBI" id="CHEBI:15378"/>
        <dbReference type="ChEBI" id="CHEBI:16526"/>
        <dbReference type="ChEBI" id="CHEBI:64479"/>
        <dbReference type="ChEBI" id="CHEBI:78449"/>
        <dbReference type="ChEBI" id="CHEBI:83989"/>
        <dbReference type="ChEBI" id="CHEBI:138538"/>
        <dbReference type="EC" id="2.3.1.179"/>
    </reaction>
</comment>
<reference evidence="15 16" key="1">
    <citation type="journal article" date="2018" name="Mar. Genomics">
        <title>Complete genome sequence of Marinifilaceae bacterium strain SPP2, isolated from the Antarctic marine sediment.</title>
        <authorList>
            <person name="Watanabe M."/>
            <person name="Kojima H."/>
            <person name="Fukui M."/>
        </authorList>
    </citation>
    <scope>NUCLEOTIDE SEQUENCE [LARGE SCALE GENOMIC DNA]</scope>
    <source>
        <strain evidence="15 16">SPP2</strain>
    </source>
</reference>
<feature type="domain" description="Ketosynthase family 3 (KS3)" evidence="14">
    <location>
        <begin position="1"/>
        <end position="412"/>
    </location>
</feature>
<dbReference type="Proteomes" id="UP000218267">
    <property type="component" value="Chromosome"/>
</dbReference>
<dbReference type="SUPFAM" id="SSF53901">
    <property type="entry name" value="Thiolase-like"/>
    <property type="match status" value="2"/>
</dbReference>
<evidence type="ECO:0000256" key="5">
    <source>
        <dbReference type="ARBA" id="ARBA00022516"/>
    </source>
</evidence>
<name>A0A1Y1CTB5_9BACT</name>
<dbReference type="AlphaFoldDB" id="A0A1Y1CTB5"/>
<feature type="active site" description="For beta-ketoacyl synthase activity" evidence="12">
    <location>
        <position position="163"/>
    </location>
</feature>
<reference evidence="16" key="2">
    <citation type="journal article" date="2020" name="Antonie Van Leeuwenhoek">
        <title>Labilibaculum antarcticum sp. nov., a novel facultative anaerobic, psychrotorelant bacterium isolated from marine sediment of Antarctica.</title>
        <authorList>
            <person name="Watanabe M."/>
            <person name="Kojima H."/>
            <person name="Fukui M."/>
        </authorList>
    </citation>
    <scope>NUCLEOTIDE SEQUENCE [LARGE SCALE GENOMIC DNA]</scope>
    <source>
        <strain evidence="16">SPP2</strain>
    </source>
</reference>
<evidence type="ECO:0000256" key="1">
    <source>
        <dbReference type="ARBA" id="ARBA00005194"/>
    </source>
</evidence>
<dbReference type="CDD" id="cd00834">
    <property type="entry name" value="KAS_I_II"/>
    <property type="match status" value="1"/>
</dbReference>
<dbReference type="KEGG" id="mbas:ALGA_4210"/>
<dbReference type="PIRSF" id="PIRSF000447">
    <property type="entry name" value="KAS_II"/>
    <property type="match status" value="1"/>
</dbReference>
<comment type="similarity">
    <text evidence="2 11 13">Belongs to the thiolase-like superfamily. Beta-ketoacyl-ACP synthases family.</text>
</comment>
<dbReference type="OrthoDB" id="9808669at2"/>
<dbReference type="InterPro" id="IPR000794">
    <property type="entry name" value="Beta-ketoacyl_synthase"/>
</dbReference>
<evidence type="ECO:0000256" key="13">
    <source>
        <dbReference type="RuleBase" id="RU003694"/>
    </source>
</evidence>
<dbReference type="InterPro" id="IPR014031">
    <property type="entry name" value="Ketoacyl_synth_C"/>
</dbReference>
<dbReference type="NCBIfam" id="TIGR03150">
    <property type="entry name" value="fabF"/>
    <property type="match status" value="1"/>
</dbReference>
<evidence type="ECO:0000256" key="2">
    <source>
        <dbReference type="ARBA" id="ARBA00008467"/>
    </source>
</evidence>
<comment type="pathway">
    <text evidence="1 11">Lipid metabolism; fatty acid biosynthesis.</text>
</comment>
<keyword evidence="7" id="KW-0276">Fatty acid metabolism</keyword>